<dbReference type="AlphaFoldDB" id="A0A2S9GY65"/>
<gene>
    <name evidence="1" type="ORF">S2091_2703</name>
</gene>
<proteinExistence type="predicted"/>
<sequence>MTTLNENIPLADASDFLGLITERIRDAQGHHIYKCPNVPAEGMQVLDNFLAGWIKTYCACVDAACSEAMP</sequence>
<dbReference type="RefSeq" id="WP_105532459.1">
    <property type="nucleotide sequence ID" value="NZ_PUGF01000012.1"/>
</dbReference>
<evidence type="ECO:0000313" key="2">
    <source>
        <dbReference type="Proteomes" id="UP000237839"/>
    </source>
</evidence>
<comment type="caution">
    <text evidence="1">The sequence shown here is derived from an EMBL/GenBank/DDBJ whole genome shotgun (WGS) entry which is preliminary data.</text>
</comment>
<dbReference type="EMBL" id="PUGF01000012">
    <property type="protein sequence ID" value="PRC92648.1"/>
    <property type="molecule type" value="Genomic_DNA"/>
</dbReference>
<name>A0A2S9GY65_9BURK</name>
<protein>
    <submittedName>
        <fullName evidence="1">Uncharacterized protein</fullName>
    </submittedName>
</protein>
<reference evidence="1 2" key="1">
    <citation type="submission" date="2018-02" db="EMBL/GenBank/DDBJ databases">
        <title>Solimicrobium silvestre gen. nov., sp. nov., isolated from alpine forest soil.</title>
        <authorList>
            <person name="Margesin R."/>
            <person name="Albuquerque L."/>
            <person name="Zhang D.-C."/>
            <person name="Froufe H.J.C."/>
            <person name="Severino R."/>
            <person name="Roxo I."/>
            <person name="Egas C."/>
            <person name="Da Costa M.S."/>
        </authorList>
    </citation>
    <scope>NUCLEOTIDE SEQUENCE [LARGE SCALE GENOMIC DNA]</scope>
    <source>
        <strain evidence="1 2">S20-91</strain>
    </source>
</reference>
<keyword evidence="2" id="KW-1185">Reference proteome</keyword>
<accession>A0A2S9GY65</accession>
<organism evidence="1 2">
    <name type="scientific">Solimicrobium silvestre</name>
    <dbReference type="NCBI Taxonomy" id="2099400"/>
    <lineage>
        <taxon>Bacteria</taxon>
        <taxon>Pseudomonadati</taxon>
        <taxon>Pseudomonadota</taxon>
        <taxon>Betaproteobacteria</taxon>
        <taxon>Burkholderiales</taxon>
        <taxon>Oxalobacteraceae</taxon>
        <taxon>Solimicrobium</taxon>
    </lineage>
</organism>
<dbReference type="Proteomes" id="UP000237839">
    <property type="component" value="Unassembled WGS sequence"/>
</dbReference>
<evidence type="ECO:0000313" key="1">
    <source>
        <dbReference type="EMBL" id="PRC92648.1"/>
    </source>
</evidence>